<keyword evidence="6" id="KW-0812">Transmembrane</keyword>
<evidence type="ECO:0000256" key="1">
    <source>
        <dbReference type="ARBA" id="ARBA00012346"/>
    </source>
</evidence>
<feature type="region of interest" description="Disordered" evidence="5">
    <location>
        <begin position="22"/>
        <end position="49"/>
    </location>
</feature>
<dbReference type="GeneID" id="89931528"/>
<keyword evidence="2" id="KW-0456">Lyase</keyword>
<dbReference type="AlphaFoldDB" id="A0AAV9NWR2"/>
<feature type="binding site" evidence="4">
    <location>
        <position position="246"/>
    </location>
    <ligand>
        <name>substrate</name>
    </ligand>
</feature>
<feature type="compositionally biased region" description="Polar residues" evidence="5">
    <location>
        <begin position="22"/>
        <end position="38"/>
    </location>
</feature>
<evidence type="ECO:0000313" key="8">
    <source>
        <dbReference type="Proteomes" id="UP001337655"/>
    </source>
</evidence>
<evidence type="ECO:0000256" key="4">
    <source>
        <dbReference type="PIRSR" id="PIRSR617939-2"/>
    </source>
</evidence>
<dbReference type="EC" id="4.3.2.9" evidence="1"/>
<comment type="caution">
    <text evidence="7">The sequence shown here is derived from an EMBL/GenBank/DDBJ whole genome shotgun (WGS) entry which is preliminary data.</text>
</comment>
<dbReference type="PANTHER" id="PTHR12935:SF0">
    <property type="entry name" value="GAMMA-GLUTAMYLCYCLOTRANSFERASE"/>
    <property type="match status" value="1"/>
</dbReference>
<evidence type="ECO:0000256" key="3">
    <source>
        <dbReference type="PIRSR" id="PIRSR617939-1"/>
    </source>
</evidence>
<protein>
    <recommendedName>
        <fullName evidence="1">gamma-glutamylcyclotransferase</fullName>
        <ecNumber evidence="1">4.3.2.9</ecNumber>
    </recommendedName>
</protein>
<keyword evidence="8" id="KW-1185">Reference proteome</keyword>
<feature type="binding site" evidence="4">
    <location>
        <begin position="70"/>
        <end position="75"/>
    </location>
    <ligand>
        <name>substrate</name>
    </ligand>
</feature>
<dbReference type="InterPro" id="IPR017939">
    <property type="entry name" value="G-Glutamylcylcotransferase"/>
</dbReference>
<feature type="compositionally biased region" description="Basic and acidic residues" evidence="5">
    <location>
        <begin position="361"/>
        <end position="374"/>
    </location>
</feature>
<evidence type="ECO:0000256" key="2">
    <source>
        <dbReference type="ARBA" id="ARBA00023239"/>
    </source>
</evidence>
<feature type="compositionally biased region" description="Basic and acidic residues" evidence="5">
    <location>
        <begin position="134"/>
        <end position="144"/>
    </location>
</feature>
<keyword evidence="6" id="KW-1133">Transmembrane helix</keyword>
<accession>A0AAV9NWR2</accession>
<dbReference type="Proteomes" id="UP001337655">
    <property type="component" value="Unassembled WGS sequence"/>
</dbReference>
<dbReference type="PANTHER" id="PTHR12935">
    <property type="entry name" value="GAMMA-GLUTAMYLCYCLOTRANSFERASE"/>
    <property type="match status" value="1"/>
</dbReference>
<name>A0AAV9NWR2_9PEZI</name>
<feature type="active site" description="Proton acceptor" evidence="3">
    <location>
        <position position="175"/>
    </location>
</feature>
<evidence type="ECO:0000313" key="7">
    <source>
        <dbReference type="EMBL" id="KAK5164108.1"/>
    </source>
</evidence>
<sequence>MADSGTARVEASAAAIRSTIPTMTKRSSCMTDHTSARSLPSEAATHPGGVPQDLLNHLQQPESVRKTYLYLGYGSNLSNEKFRGDRGIKPLSQVNVQVPTLRLTFDLPGIPYAEPCFANSGTRDPDNDPPPNAENEKSPLIAKEDRYHKDRWHKGLIGVVYEVTAEDYAHIIATEGGGASYHDITVDCHPLPLNKPDAPVPQNPTLPPFKAHTLFAPAVPPNEPPPKDGGRFQRPDMSYAQPSARYLKLMTDGAKELGLPYEYQDYLLNIRSYTVTTARQRVGSYIFLAVWGPIVAAIFALGKMFADDKGRIPTWLRSLLGAIFKAVWLSYDYFFKQVFGDGERTLTDGGNDEGDGDGDDERLREKRRVSESKAKDHLLQEEDQFVRQMV</sequence>
<dbReference type="RefSeq" id="XP_064654436.1">
    <property type="nucleotide sequence ID" value="XM_064807422.1"/>
</dbReference>
<reference evidence="7 8" key="1">
    <citation type="submission" date="2023-08" db="EMBL/GenBank/DDBJ databases">
        <title>Black Yeasts Isolated from many extreme environments.</title>
        <authorList>
            <person name="Coleine C."/>
            <person name="Stajich J.E."/>
            <person name="Selbmann L."/>
        </authorList>
    </citation>
    <scope>NUCLEOTIDE SEQUENCE [LARGE SCALE GENOMIC DNA]</scope>
    <source>
        <strain evidence="7 8">CCFEE 5935</strain>
    </source>
</reference>
<keyword evidence="6" id="KW-0472">Membrane</keyword>
<feature type="region of interest" description="Disordered" evidence="5">
    <location>
        <begin position="346"/>
        <end position="374"/>
    </location>
</feature>
<feature type="transmembrane region" description="Helical" evidence="6">
    <location>
        <begin position="282"/>
        <end position="302"/>
    </location>
</feature>
<evidence type="ECO:0000256" key="5">
    <source>
        <dbReference type="SAM" id="MobiDB-lite"/>
    </source>
</evidence>
<feature type="region of interest" description="Disordered" evidence="5">
    <location>
        <begin position="116"/>
        <end position="144"/>
    </location>
</feature>
<dbReference type="GO" id="GO:0003839">
    <property type="term" value="F:gamma-glutamylcyclotransferase activity"/>
    <property type="evidence" value="ECO:0007669"/>
    <property type="project" value="UniProtKB-EC"/>
</dbReference>
<dbReference type="Gene3D" id="3.10.490.10">
    <property type="entry name" value="Gamma-glutamyl cyclotransferase-like"/>
    <property type="match status" value="1"/>
</dbReference>
<organism evidence="7 8">
    <name type="scientific">Saxophila tyrrhenica</name>
    <dbReference type="NCBI Taxonomy" id="1690608"/>
    <lineage>
        <taxon>Eukaryota</taxon>
        <taxon>Fungi</taxon>
        <taxon>Dikarya</taxon>
        <taxon>Ascomycota</taxon>
        <taxon>Pezizomycotina</taxon>
        <taxon>Dothideomycetes</taxon>
        <taxon>Dothideomycetidae</taxon>
        <taxon>Mycosphaerellales</taxon>
        <taxon>Extremaceae</taxon>
        <taxon>Saxophila</taxon>
    </lineage>
</organism>
<dbReference type="EMBL" id="JAVRRT010000021">
    <property type="protein sequence ID" value="KAK5164108.1"/>
    <property type="molecule type" value="Genomic_DNA"/>
</dbReference>
<feature type="compositionally biased region" description="Acidic residues" evidence="5">
    <location>
        <begin position="350"/>
        <end position="360"/>
    </location>
</feature>
<gene>
    <name evidence="7" type="ORF">LTR77_010199</name>
</gene>
<proteinExistence type="predicted"/>
<evidence type="ECO:0000256" key="6">
    <source>
        <dbReference type="SAM" id="Phobius"/>
    </source>
</evidence>